<evidence type="ECO:0000256" key="6">
    <source>
        <dbReference type="SAM" id="MobiDB-lite"/>
    </source>
</evidence>
<evidence type="ECO:0000313" key="9">
    <source>
        <dbReference type="Proteomes" id="UP000709295"/>
    </source>
</evidence>
<evidence type="ECO:0000256" key="1">
    <source>
        <dbReference type="ARBA" id="ARBA00004613"/>
    </source>
</evidence>
<evidence type="ECO:0000256" key="2">
    <source>
        <dbReference type="ARBA" id="ARBA00010400"/>
    </source>
</evidence>
<accession>A0A8J5IWZ2</accession>
<keyword evidence="7" id="KW-0812">Transmembrane</keyword>
<organism evidence="8 9">
    <name type="scientific">Phytophthora aleatoria</name>
    <dbReference type="NCBI Taxonomy" id="2496075"/>
    <lineage>
        <taxon>Eukaryota</taxon>
        <taxon>Sar</taxon>
        <taxon>Stramenopiles</taxon>
        <taxon>Oomycota</taxon>
        <taxon>Peronosporomycetes</taxon>
        <taxon>Peronosporales</taxon>
        <taxon>Peronosporaceae</taxon>
        <taxon>Phytophthora</taxon>
    </lineage>
</organism>
<feature type="compositionally biased region" description="Basic and acidic residues" evidence="6">
    <location>
        <begin position="197"/>
        <end position="213"/>
    </location>
</feature>
<feature type="compositionally biased region" description="Basic residues" evidence="6">
    <location>
        <begin position="186"/>
        <end position="196"/>
    </location>
</feature>
<dbReference type="InterPro" id="IPR031825">
    <property type="entry name" value="RXLR"/>
</dbReference>
<feature type="chain" id="PRO_5035284649" description="RxLR effector protein" evidence="5">
    <location>
        <begin position="24"/>
        <end position="213"/>
    </location>
</feature>
<comment type="caution">
    <text evidence="8">The sequence shown here is derived from an EMBL/GenBank/DDBJ whole genome shotgun (WGS) entry which is preliminary data.</text>
</comment>
<proteinExistence type="inferred from homology"/>
<keyword evidence="7" id="KW-1133">Transmembrane helix</keyword>
<dbReference type="Pfam" id="PF16810">
    <property type="entry name" value="RXLR"/>
    <property type="match status" value="1"/>
</dbReference>
<comment type="subcellular location">
    <subcellularLocation>
        <location evidence="1 5">Secreted</location>
    </subcellularLocation>
</comment>
<name>A0A8J5IWZ2_9STRA</name>
<evidence type="ECO:0000256" key="5">
    <source>
        <dbReference type="RuleBase" id="RU367124"/>
    </source>
</evidence>
<feature type="region of interest" description="Disordered" evidence="6">
    <location>
        <begin position="186"/>
        <end position="213"/>
    </location>
</feature>
<keyword evidence="7" id="KW-0472">Membrane</keyword>
<keyword evidence="4 5" id="KW-0732">Signal</keyword>
<evidence type="ECO:0000313" key="8">
    <source>
        <dbReference type="EMBL" id="KAG6949884.1"/>
    </source>
</evidence>
<gene>
    <name evidence="8" type="ORF">JG688_00014443</name>
</gene>
<comment type="function">
    <text evidence="5">Effector that suppresses plant defense responses during pathogen infection.</text>
</comment>
<keyword evidence="9" id="KW-1185">Reference proteome</keyword>
<evidence type="ECO:0000256" key="7">
    <source>
        <dbReference type="SAM" id="Phobius"/>
    </source>
</evidence>
<dbReference type="Proteomes" id="UP000709295">
    <property type="component" value="Unassembled WGS sequence"/>
</dbReference>
<sequence length="213" mass="23830">MRSSSLFFVASTLLVYCSGFADADIAGASNNPEIDSKHPLAEAEIKVSRYLRSNQHENEEKAMPGLSNVESLLKRTLSLGKAKSFSVEALVKKTPSLNKLRTRSMNEAEIRKAKIFAEKTPELRKKKSLVGTNPQKFTQEVAKSMRTFVEQNPEKGPGIIYWLFGISGLAVILGVAISRHCSLNANRKKSKGRRRTHEVVETLRKKSQSEMYM</sequence>
<reference evidence="8" key="1">
    <citation type="submission" date="2021-01" db="EMBL/GenBank/DDBJ databases">
        <title>Phytophthora aleatoria, a newly-described species from Pinus radiata is distinct from Phytophthora cactorum isolates based on comparative genomics.</title>
        <authorList>
            <person name="Mcdougal R."/>
            <person name="Panda P."/>
            <person name="Williams N."/>
            <person name="Studholme D.J."/>
        </authorList>
    </citation>
    <scope>NUCLEOTIDE SEQUENCE</scope>
    <source>
        <strain evidence="8">NZFS 4037</strain>
    </source>
</reference>
<evidence type="ECO:0000256" key="4">
    <source>
        <dbReference type="ARBA" id="ARBA00022729"/>
    </source>
</evidence>
<dbReference type="AlphaFoldDB" id="A0A8J5IWZ2"/>
<dbReference type="EMBL" id="JAENGY010001373">
    <property type="protein sequence ID" value="KAG6949884.1"/>
    <property type="molecule type" value="Genomic_DNA"/>
</dbReference>
<comment type="similarity">
    <text evidence="2 5">Belongs to the RxLR effector family.</text>
</comment>
<keyword evidence="3 5" id="KW-0964">Secreted</keyword>
<feature type="transmembrane region" description="Helical" evidence="7">
    <location>
        <begin position="159"/>
        <end position="178"/>
    </location>
</feature>
<evidence type="ECO:0000256" key="3">
    <source>
        <dbReference type="ARBA" id="ARBA00022525"/>
    </source>
</evidence>
<feature type="signal peptide" evidence="5">
    <location>
        <begin position="1"/>
        <end position="23"/>
    </location>
</feature>
<protein>
    <recommendedName>
        <fullName evidence="5">RxLR effector protein</fullName>
    </recommendedName>
</protein>
<comment type="domain">
    <text evidence="5">The RxLR-dEER motif acts to carry the protein into the host cell cytoplasm through binding to cell surface phosphatidylinositol-3-phosphate.</text>
</comment>